<dbReference type="InterPro" id="IPR051781">
    <property type="entry name" value="Metallo-dep_Hydrolase"/>
</dbReference>
<gene>
    <name evidence="3" type="ORF">POL25_14885</name>
</gene>
<accession>A0ABT5DX99</accession>
<dbReference type="Gene3D" id="3.20.20.140">
    <property type="entry name" value="Metal-dependent hydrolases"/>
    <property type="match status" value="1"/>
</dbReference>
<dbReference type="Proteomes" id="UP001221686">
    <property type="component" value="Unassembled WGS sequence"/>
</dbReference>
<dbReference type="PANTHER" id="PTHR43135:SF3">
    <property type="entry name" value="ALPHA-D-RIBOSE 1-METHYLPHOSPHONATE 5-TRIPHOSPHATE DIPHOSPHATASE"/>
    <property type="match status" value="1"/>
</dbReference>
<evidence type="ECO:0000256" key="1">
    <source>
        <dbReference type="SAM" id="SignalP"/>
    </source>
</evidence>
<organism evidence="3 4">
    <name type="scientific">Nannocystis bainbridge</name>
    <dbReference type="NCBI Taxonomy" id="2995303"/>
    <lineage>
        <taxon>Bacteria</taxon>
        <taxon>Pseudomonadati</taxon>
        <taxon>Myxococcota</taxon>
        <taxon>Polyangia</taxon>
        <taxon>Nannocystales</taxon>
        <taxon>Nannocystaceae</taxon>
        <taxon>Nannocystis</taxon>
    </lineage>
</organism>
<evidence type="ECO:0000313" key="3">
    <source>
        <dbReference type="EMBL" id="MDC0718191.1"/>
    </source>
</evidence>
<feature type="chain" id="PRO_5046154638" evidence="1">
    <location>
        <begin position="17"/>
        <end position="461"/>
    </location>
</feature>
<dbReference type="InterPro" id="IPR032466">
    <property type="entry name" value="Metal_Hydrolase"/>
</dbReference>
<dbReference type="RefSeq" id="WP_272086672.1">
    <property type="nucleotide sequence ID" value="NZ_JAQNDL010000001.1"/>
</dbReference>
<proteinExistence type="predicted"/>
<dbReference type="InterPro" id="IPR057744">
    <property type="entry name" value="OTAase-like"/>
</dbReference>
<dbReference type="SUPFAM" id="SSF51338">
    <property type="entry name" value="Composite domain of metallo-dependent hydrolases"/>
    <property type="match status" value="1"/>
</dbReference>
<dbReference type="CDD" id="cd01299">
    <property type="entry name" value="Met_dep_hydrolase_A"/>
    <property type="match status" value="1"/>
</dbReference>
<dbReference type="Gene3D" id="2.30.40.10">
    <property type="entry name" value="Urease, subunit C, domain 1"/>
    <property type="match status" value="1"/>
</dbReference>
<dbReference type="SUPFAM" id="SSF51556">
    <property type="entry name" value="Metallo-dependent hydrolases"/>
    <property type="match status" value="1"/>
</dbReference>
<dbReference type="PROSITE" id="PS51257">
    <property type="entry name" value="PROKAR_LIPOPROTEIN"/>
    <property type="match status" value="1"/>
</dbReference>
<reference evidence="3 4" key="1">
    <citation type="submission" date="2022-11" db="EMBL/GenBank/DDBJ databases">
        <title>Minimal conservation of predation-associated metabolite biosynthetic gene clusters underscores biosynthetic potential of Myxococcota including descriptions for ten novel species: Archangium lansinium sp. nov., Myxococcus landrumus sp. nov., Nannocystis bai.</title>
        <authorList>
            <person name="Ahearne A."/>
            <person name="Stevens C."/>
            <person name="Dowd S."/>
        </authorList>
    </citation>
    <scope>NUCLEOTIDE SEQUENCE [LARGE SCALE GENOMIC DNA]</scope>
    <source>
        <strain evidence="3 4">BB15-2</strain>
    </source>
</reference>
<dbReference type="EMBL" id="JAQNDL010000001">
    <property type="protein sequence ID" value="MDC0718191.1"/>
    <property type="molecule type" value="Genomic_DNA"/>
</dbReference>
<name>A0ABT5DX99_9BACT</name>
<feature type="domain" description="Amidohydrolase-related" evidence="2">
    <location>
        <begin position="104"/>
        <end position="454"/>
    </location>
</feature>
<dbReference type="Pfam" id="PF01979">
    <property type="entry name" value="Amidohydro_1"/>
    <property type="match status" value="1"/>
</dbReference>
<sequence>MLPRLLLASAILSACAARPAPPPQPAAVCPVPERDAPLVRAADLSPETAAAEALLLRNARLIDGSGGAPQLGVDILLKAGRIAEIGKGLAAPAGAAVIDLGGRTLLPGLIDAHTHLLGHMPASHAEAVMLEVQESDADLALRGVAHARATLLAGFTTVRDVGGTFAIRSLRDAIAAGRIAGPRIVAANHAIGITGGHCDDTNGLRPEVFGGPPDFRAGIADGPDDVRKAVRHQIKLGADVIKVCATGGVLSSGDGVGDPQLTPAELTAIVDEAARAGRKVAAHAHGTEGIKDAVRAGVHSIEHGSLLDADAIALMKKKGTFLVPTVYVGRVVEQAAETGKLAPDSAAKARFIAPRMRDSFARAVKAGVKIAFGTDAGVFPHGDNAREFAVMVDLGMAPKDAIVAATRSAAELLGLRDLGQVKPGFIADLLVVDGDPLTDIRVLERPALVVQGGRPVRPPAW</sequence>
<feature type="signal peptide" evidence="1">
    <location>
        <begin position="1"/>
        <end position="16"/>
    </location>
</feature>
<dbReference type="InterPro" id="IPR011059">
    <property type="entry name" value="Metal-dep_hydrolase_composite"/>
</dbReference>
<comment type="caution">
    <text evidence="3">The sequence shown here is derived from an EMBL/GenBank/DDBJ whole genome shotgun (WGS) entry which is preliminary data.</text>
</comment>
<dbReference type="InterPro" id="IPR006680">
    <property type="entry name" value="Amidohydro-rel"/>
</dbReference>
<evidence type="ECO:0000313" key="4">
    <source>
        <dbReference type="Proteomes" id="UP001221686"/>
    </source>
</evidence>
<keyword evidence="4" id="KW-1185">Reference proteome</keyword>
<keyword evidence="1" id="KW-0732">Signal</keyword>
<evidence type="ECO:0000259" key="2">
    <source>
        <dbReference type="Pfam" id="PF01979"/>
    </source>
</evidence>
<dbReference type="PANTHER" id="PTHR43135">
    <property type="entry name" value="ALPHA-D-RIBOSE 1-METHYLPHOSPHONATE 5-TRIPHOSPHATE DIPHOSPHATASE"/>
    <property type="match status" value="1"/>
</dbReference>
<protein>
    <submittedName>
        <fullName evidence="3">Amidohydrolase family protein</fullName>
    </submittedName>
</protein>